<feature type="compositionally biased region" description="Basic and acidic residues" evidence="7">
    <location>
        <begin position="184"/>
        <end position="196"/>
    </location>
</feature>
<evidence type="ECO:0000259" key="8">
    <source>
        <dbReference type="PROSITE" id="PS50059"/>
    </source>
</evidence>
<evidence type="ECO:0000256" key="4">
    <source>
        <dbReference type="ARBA" id="ARBA00023110"/>
    </source>
</evidence>
<comment type="catalytic activity">
    <reaction evidence="1 6">
        <text>[protein]-peptidylproline (omega=180) = [protein]-peptidylproline (omega=0)</text>
        <dbReference type="Rhea" id="RHEA:16237"/>
        <dbReference type="Rhea" id="RHEA-COMP:10747"/>
        <dbReference type="Rhea" id="RHEA-COMP:10748"/>
        <dbReference type="ChEBI" id="CHEBI:83833"/>
        <dbReference type="ChEBI" id="CHEBI:83834"/>
        <dbReference type="EC" id="5.2.1.8"/>
    </reaction>
</comment>
<dbReference type="EC" id="5.2.1.8" evidence="3 6"/>
<accession>A8N5Y4</accession>
<dbReference type="SUPFAM" id="SSF54534">
    <property type="entry name" value="FKBP-like"/>
    <property type="match status" value="1"/>
</dbReference>
<evidence type="ECO:0000256" key="2">
    <source>
        <dbReference type="ARBA" id="ARBA00007838"/>
    </source>
</evidence>
<feature type="region of interest" description="Disordered" evidence="7">
    <location>
        <begin position="121"/>
        <end position="245"/>
    </location>
</feature>
<dbReference type="Pfam" id="PF00254">
    <property type="entry name" value="FKBP_C"/>
    <property type="match status" value="1"/>
</dbReference>
<dbReference type="Proteomes" id="UP000001861">
    <property type="component" value="Unassembled WGS sequence"/>
</dbReference>
<dbReference type="eggNOG" id="KOG0552">
    <property type="taxonomic scope" value="Eukaryota"/>
</dbReference>
<sequence>MAEVELWSFVLPGGAEEEISPPADIRVTNAAFGEELPDANGRSVVKLVYEPLSGPDDEDEDEDEEKEDEDEDRELAETVLTALTAGRIEQTTLNVVLKEDRQYVLVNTGKNTVYLTGNYIEQMDEPPYDSDEEEYSDEEDAYDLREVSSDVEMDPLELEGLDDLDTDASRFEEIEEPAPKSAKRSRDSEAEEAPKAKDKKSKKLKAEDGKAVPVEATAEKADKKEKKKEKKEKDTKTKGSNVKELAGGLKIQDSKVGEGPEAKKGSKVSVRYIGKLENGKVFDKNTKGKPFQFVIGKGSVIKGWDEGIAGMRVGGERILTVPPALAYGKKGVSGIPPNATLKFEVKLIGVA</sequence>
<dbReference type="PIRSF" id="PIRSF001473">
    <property type="entry name" value="FK506-bp_FPR3"/>
    <property type="match status" value="1"/>
</dbReference>
<evidence type="ECO:0000256" key="7">
    <source>
        <dbReference type="SAM" id="MobiDB-lite"/>
    </source>
</evidence>
<feature type="region of interest" description="Disordered" evidence="7">
    <location>
        <begin position="50"/>
        <end position="74"/>
    </location>
</feature>
<dbReference type="GO" id="GO:0000785">
    <property type="term" value="C:chromatin"/>
    <property type="evidence" value="ECO:0007669"/>
    <property type="project" value="TreeGrafter"/>
</dbReference>
<dbReference type="PANTHER" id="PTHR43811">
    <property type="entry name" value="FKBP-TYPE PEPTIDYL-PROLYL CIS-TRANS ISOMERASE FKPA"/>
    <property type="match status" value="1"/>
</dbReference>
<dbReference type="VEuPathDB" id="FungiDB:CC1G_01915"/>
<dbReference type="InterPro" id="IPR041232">
    <property type="entry name" value="NPL"/>
</dbReference>
<dbReference type="PROSITE" id="PS50059">
    <property type="entry name" value="FKBP_PPIASE"/>
    <property type="match status" value="1"/>
</dbReference>
<evidence type="ECO:0000256" key="6">
    <source>
        <dbReference type="PROSITE-ProRule" id="PRU00277"/>
    </source>
</evidence>
<name>A8N5Y4_COPC7</name>
<comment type="similarity">
    <text evidence="2">Belongs to the FKBP-type PPIase family. FKBP3/4 subfamily.</text>
</comment>
<reference evidence="9 10" key="1">
    <citation type="journal article" date="2010" name="Proc. Natl. Acad. Sci. U.S.A.">
        <title>Insights into evolution of multicellular fungi from the assembled chromosomes of the mushroom Coprinopsis cinerea (Coprinus cinereus).</title>
        <authorList>
            <person name="Stajich J.E."/>
            <person name="Wilke S.K."/>
            <person name="Ahren D."/>
            <person name="Au C.H."/>
            <person name="Birren B.W."/>
            <person name="Borodovsky M."/>
            <person name="Burns C."/>
            <person name="Canback B."/>
            <person name="Casselton L.A."/>
            <person name="Cheng C.K."/>
            <person name="Deng J."/>
            <person name="Dietrich F.S."/>
            <person name="Fargo D.C."/>
            <person name="Farman M.L."/>
            <person name="Gathman A.C."/>
            <person name="Goldberg J."/>
            <person name="Guigo R."/>
            <person name="Hoegger P.J."/>
            <person name="Hooker J.B."/>
            <person name="Huggins A."/>
            <person name="James T.Y."/>
            <person name="Kamada T."/>
            <person name="Kilaru S."/>
            <person name="Kodira C."/>
            <person name="Kues U."/>
            <person name="Kupfer D."/>
            <person name="Kwan H.S."/>
            <person name="Lomsadze A."/>
            <person name="Li W."/>
            <person name="Lilly W.W."/>
            <person name="Ma L.J."/>
            <person name="Mackey A.J."/>
            <person name="Manning G."/>
            <person name="Martin F."/>
            <person name="Muraguchi H."/>
            <person name="Natvig D.O."/>
            <person name="Palmerini H."/>
            <person name="Ramesh M.A."/>
            <person name="Rehmeyer C.J."/>
            <person name="Roe B.A."/>
            <person name="Shenoy N."/>
            <person name="Stanke M."/>
            <person name="Ter-Hovhannisyan V."/>
            <person name="Tunlid A."/>
            <person name="Velagapudi R."/>
            <person name="Vision T.J."/>
            <person name="Zeng Q."/>
            <person name="Zolan M.E."/>
            <person name="Pukkila P.J."/>
        </authorList>
    </citation>
    <scope>NUCLEOTIDE SEQUENCE [LARGE SCALE GENOMIC DNA]</scope>
    <source>
        <strain evidence="10">Okayama-7 / 130 / ATCC MYA-4618 / FGSC 9003</strain>
    </source>
</reference>
<dbReference type="STRING" id="240176.A8N5Y4"/>
<dbReference type="GO" id="GO:0003755">
    <property type="term" value="F:peptidyl-prolyl cis-trans isomerase activity"/>
    <property type="evidence" value="ECO:0007669"/>
    <property type="project" value="UniProtKB-KW"/>
</dbReference>
<dbReference type="GeneID" id="6006718"/>
<dbReference type="InterPro" id="IPR023566">
    <property type="entry name" value="PPIase_Fpr3/Fpr4-like"/>
</dbReference>
<dbReference type="AlphaFoldDB" id="A8N5Y4"/>
<protein>
    <recommendedName>
        <fullName evidence="3 6">peptidylprolyl isomerase</fullName>
        <ecNumber evidence="3 6">5.2.1.8</ecNumber>
    </recommendedName>
</protein>
<feature type="compositionally biased region" description="Acidic residues" evidence="7">
    <location>
        <begin position="149"/>
        <end position="166"/>
    </location>
</feature>
<proteinExistence type="inferred from homology"/>
<dbReference type="FunFam" id="3.10.50.40:FF:000006">
    <property type="entry name" value="Peptidyl-prolyl cis-trans isomerase"/>
    <property type="match status" value="1"/>
</dbReference>
<dbReference type="OrthoDB" id="77911at2759"/>
<dbReference type="Gene3D" id="3.10.50.40">
    <property type="match status" value="1"/>
</dbReference>
<dbReference type="Gene3D" id="2.60.120.340">
    <property type="entry name" value="Nucleoplasmin core domain"/>
    <property type="match status" value="1"/>
</dbReference>
<gene>
    <name evidence="9" type="ORF">CC1G_01915</name>
</gene>
<evidence type="ECO:0000256" key="1">
    <source>
        <dbReference type="ARBA" id="ARBA00000971"/>
    </source>
</evidence>
<organism evidence="9 10">
    <name type="scientific">Coprinopsis cinerea (strain Okayama-7 / 130 / ATCC MYA-4618 / FGSC 9003)</name>
    <name type="common">Inky cap fungus</name>
    <name type="synonym">Hormographiella aspergillata</name>
    <dbReference type="NCBI Taxonomy" id="240176"/>
    <lineage>
        <taxon>Eukaryota</taxon>
        <taxon>Fungi</taxon>
        <taxon>Dikarya</taxon>
        <taxon>Basidiomycota</taxon>
        <taxon>Agaricomycotina</taxon>
        <taxon>Agaricomycetes</taxon>
        <taxon>Agaricomycetidae</taxon>
        <taxon>Agaricales</taxon>
        <taxon>Agaricineae</taxon>
        <taxon>Psathyrellaceae</taxon>
        <taxon>Coprinopsis</taxon>
    </lineage>
</organism>
<dbReference type="OMA" id="TLVKIHY"/>
<dbReference type="GO" id="GO:0005730">
    <property type="term" value="C:nucleolus"/>
    <property type="evidence" value="ECO:0007669"/>
    <property type="project" value="TreeGrafter"/>
</dbReference>
<comment type="caution">
    <text evidence="9">The sequence shown here is derived from an EMBL/GenBank/DDBJ whole genome shotgun (WGS) entry which is preliminary data.</text>
</comment>
<keyword evidence="5 6" id="KW-0413">Isomerase</keyword>
<feature type="domain" description="PPIase FKBP-type" evidence="8">
    <location>
        <begin position="265"/>
        <end position="351"/>
    </location>
</feature>
<evidence type="ECO:0000313" key="10">
    <source>
        <dbReference type="Proteomes" id="UP000001861"/>
    </source>
</evidence>
<feature type="compositionally biased region" description="Acidic residues" evidence="7">
    <location>
        <begin position="122"/>
        <end position="141"/>
    </location>
</feature>
<evidence type="ECO:0000256" key="5">
    <source>
        <dbReference type="ARBA" id="ARBA00023235"/>
    </source>
</evidence>
<dbReference type="Pfam" id="PF17800">
    <property type="entry name" value="NPL"/>
    <property type="match status" value="1"/>
</dbReference>
<evidence type="ECO:0000256" key="3">
    <source>
        <dbReference type="ARBA" id="ARBA00013194"/>
    </source>
</evidence>
<dbReference type="EMBL" id="AACS02000003">
    <property type="protein sequence ID" value="EAU91426.1"/>
    <property type="molecule type" value="Genomic_DNA"/>
</dbReference>
<dbReference type="InterPro" id="IPR001179">
    <property type="entry name" value="PPIase_FKBP_dom"/>
</dbReference>
<keyword evidence="4 6" id="KW-0697">Rotamase</keyword>
<keyword evidence="10" id="KW-1185">Reference proteome</keyword>
<feature type="compositionally biased region" description="Acidic residues" evidence="7">
    <location>
        <begin position="55"/>
        <end position="74"/>
    </location>
</feature>
<dbReference type="InterPro" id="IPR046357">
    <property type="entry name" value="PPIase_dom_sf"/>
</dbReference>
<evidence type="ECO:0000313" key="9">
    <source>
        <dbReference type="EMBL" id="EAU91426.1"/>
    </source>
</evidence>
<dbReference type="RefSeq" id="XP_001830279.1">
    <property type="nucleotide sequence ID" value="XM_001830227.2"/>
</dbReference>
<dbReference type="FunCoup" id="A8N5Y4">
    <property type="interactions" value="44"/>
</dbReference>
<dbReference type="KEGG" id="cci:CC1G_01915"/>
<dbReference type="PANTHER" id="PTHR43811:SF19">
    <property type="entry name" value="39 KDA FK506-BINDING NUCLEAR PROTEIN"/>
    <property type="match status" value="1"/>
</dbReference>
<dbReference type="InParanoid" id="A8N5Y4"/>